<gene>
    <name evidence="4" type="ORF">SAMN04488123_104119</name>
</gene>
<dbReference type="SMART" id="SM00717">
    <property type="entry name" value="SANT"/>
    <property type="match status" value="1"/>
</dbReference>
<evidence type="ECO:0000259" key="3">
    <source>
        <dbReference type="PROSITE" id="PS50090"/>
    </source>
</evidence>
<dbReference type="Pfam" id="PF13921">
    <property type="entry name" value="Myb_DNA-bind_6"/>
    <property type="match status" value="1"/>
</dbReference>
<dbReference type="AlphaFoldDB" id="A0A1G8ME28"/>
<dbReference type="PANTHER" id="PTHR41302:SF2">
    <property type="entry name" value="PRESPORE SPECIFIC TRANSCRIPTIONAL ACTIVATOR RSFA"/>
    <property type="match status" value="1"/>
</dbReference>
<feature type="domain" description="Myb-like" evidence="3">
    <location>
        <begin position="1"/>
        <end position="57"/>
    </location>
</feature>
<protein>
    <submittedName>
        <fullName evidence="4">Transcription factor, RsfA family</fullName>
    </submittedName>
</protein>
<dbReference type="PROSITE" id="PS50090">
    <property type="entry name" value="MYB_LIKE"/>
    <property type="match status" value="1"/>
</dbReference>
<evidence type="ECO:0000256" key="2">
    <source>
        <dbReference type="SAM" id="MobiDB-lite"/>
    </source>
</evidence>
<dbReference type="Proteomes" id="UP000198853">
    <property type="component" value="Unassembled WGS sequence"/>
</dbReference>
<organism evidence="4 5">
    <name type="scientific">Natribacillus halophilus</name>
    <dbReference type="NCBI Taxonomy" id="549003"/>
    <lineage>
        <taxon>Bacteria</taxon>
        <taxon>Bacillati</taxon>
        <taxon>Bacillota</taxon>
        <taxon>Bacilli</taxon>
        <taxon>Bacillales</taxon>
        <taxon>Bacillaceae</taxon>
        <taxon>Natribacillus</taxon>
    </lineage>
</organism>
<sequence>MSALRQDAWNEEEDLILAEVVLKHIREGSTQLKAFEEVGRRLERTSAACGFRWNATIRKKYDEAVKMARQQKKKTRREPEDSGTEASSAPSTGQAYAEADIGLADVIAYLKELQKKEDATSSLQTALANEREEKQTLASQVETLQQELESVRNDYKSFLSLLDKARSWQGKQES</sequence>
<proteinExistence type="predicted"/>
<feature type="region of interest" description="Disordered" evidence="2">
    <location>
        <begin position="66"/>
        <end position="94"/>
    </location>
</feature>
<feature type="coiled-coil region" evidence="1">
    <location>
        <begin position="113"/>
        <end position="161"/>
    </location>
</feature>
<dbReference type="InterPro" id="IPR001005">
    <property type="entry name" value="SANT/Myb"/>
</dbReference>
<name>A0A1G8ME28_9BACI</name>
<keyword evidence="5" id="KW-1185">Reference proteome</keyword>
<dbReference type="PANTHER" id="PTHR41302">
    <property type="entry name" value="PRESPORE-SPECIFIC TRANSCRIPTIONAL REGULATOR RSFA-RELATED"/>
    <property type="match status" value="1"/>
</dbReference>
<dbReference type="EMBL" id="FNEN01000004">
    <property type="protein sequence ID" value="SDI66203.1"/>
    <property type="molecule type" value="Genomic_DNA"/>
</dbReference>
<accession>A0A1G8ME28</accession>
<evidence type="ECO:0000313" key="5">
    <source>
        <dbReference type="Proteomes" id="UP000198853"/>
    </source>
</evidence>
<dbReference type="InterPro" id="IPR014243">
    <property type="entry name" value="RsfA-like"/>
</dbReference>
<dbReference type="OrthoDB" id="2845592at2"/>
<reference evidence="4 5" key="1">
    <citation type="submission" date="2016-10" db="EMBL/GenBank/DDBJ databases">
        <authorList>
            <person name="de Groot N.N."/>
        </authorList>
    </citation>
    <scope>NUCLEOTIDE SEQUENCE [LARGE SCALE GENOMIC DNA]</scope>
    <source>
        <strain evidence="4 5">DSM 21771</strain>
    </source>
</reference>
<keyword evidence="1" id="KW-0175">Coiled coil</keyword>
<feature type="compositionally biased region" description="Polar residues" evidence="2">
    <location>
        <begin position="84"/>
        <end position="94"/>
    </location>
</feature>
<dbReference type="RefSeq" id="WP_090397281.1">
    <property type="nucleotide sequence ID" value="NZ_FNEN01000004.1"/>
</dbReference>
<dbReference type="NCBIfam" id="TIGR02894">
    <property type="entry name" value="DNA_bind_RsfA"/>
    <property type="match status" value="1"/>
</dbReference>
<evidence type="ECO:0000256" key="1">
    <source>
        <dbReference type="SAM" id="Coils"/>
    </source>
</evidence>
<dbReference type="Gene3D" id="1.10.10.60">
    <property type="entry name" value="Homeodomain-like"/>
    <property type="match status" value="1"/>
</dbReference>
<evidence type="ECO:0000313" key="4">
    <source>
        <dbReference type="EMBL" id="SDI66203.1"/>
    </source>
</evidence>